<organism evidence="1 2">
    <name type="scientific">Siminovitchia fordii</name>
    <dbReference type="NCBI Taxonomy" id="254759"/>
    <lineage>
        <taxon>Bacteria</taxon>
        <taxon>Bacillati</taxon>
        <taxon>Bacillota</taxon>
        <taxon>Bacilli</taxon>
        <taxon>Bacillales</taxon>
        <taxon>Bacillaceae</taxon>
        <taxon>Siminovitchia</taxon>
    </lineage>
</organism>
<dbReference type="Proteomes" id="UP000680279">
    <property type="component" value="Unassembled WGS sequence"/>
</dbReference>
<proteinExistence type="predicted"/>
<name>A0ABQ4K9S9_9BACI</name>
<gene>
    <name evidence="1" type="ORF">J1TS3_36050</name>
</gene>
<accession>A0ABQ4K9S9</accession>
<evidence type="ECO:0000313" key="1">
    <source>
        <dbReference type="EMBL" id="GIN22471.1"/>
    </source>
</evidence>
<reference evidence="1 2" key="1">
    <citation type="submission" date="2021-03" db="EMBL/GenBank/DDBJ databases">
        <title>Antimicrobial resistance genes in bacteria isolated from Japanese honey, and their potential for conferring macrolide and lincosamide resistance in the American foulbrood pathogen Paenibacillus larvae.</title>
        <authorList>
            <person name="Okamoto M."/>
            <person name="Kumagai M."/>
            <person name="Kanamori H."/>
            <person name="Takamatsu D."/>
        </authorList>
    </citation>
    <scope>NUCLEOTIDE SEQUENCE [LARGE SCALE GENOMIC DNA]</scope>
    <source>
        <strain evidence="1 2">J1TS3</strain>
    </source>
</reference>
<protein>
    <submittedName>
        <fullName evidence="1">Uncharacterized protein</fullName>
    </submittedName>
</protein>
<comment type="caution">
    <text evidence="1">The sequence shown here is derived from an EMBL/GenBank/DDBJ whole genome shotgun (WGS) entry which is preliminary data.</text>
</comment>
<dbReference type="EMBL" id="BOQT01000017">
    <property type="protein sequence ID" value="GIN22471.1"/>
    <property type="molecule type" value="Genomic_DNA"/>
</dbReference>
<sequence length="64" mass="7388">MRDAPCQPHWTGLKVFLDIIVKNIMSVVISKVNHFCQKYKMIVNICPHPTEISPHVLQTALQFQ</sequence>
<evidence type="ECO:0000313" key="2">
    <source>
        <dbReference type="Proteomes" id="UP000680279"/>
    </source>
</evidence>
<keyword evidence="2" id="KW-1185">Reference proteome</keyword>